<feature type="compositionally biased region" description="Polar residues" evidence="3">
    <location>
        <begin position="1130"/>
        <end position="1154"/>
    </location>
</feature>
<feature type="domain" description="Cohesin subunit SCC3/SA HEAT-repeats" evidence="5">
    <location>
        <begin position="482"/>
        <end position="676"/>
    </location>
</feature>
<evidence type="ECO:0000256" key="3">
    <source>
        <dbReference type="SAM" id="MobiDB-lite"/>
    </source>
</evidence>
<evidence type="ECO:0008006" key="8">
    <source>
        <dbReference type="Google" id="ProtNLM"/>
    </source>
</evidence>
<evidence type="ECO:0000313" key="7">
    <source>
        <dbReference type="Proteomes" id="UP000518266"/>
    </source>
</evidence>
<name>A0A7J5XNW5_DISMA</name>
<evidence type="ECO:0000259" key="4">
    <source>
        <dbReference type="Pfam" id="PF21581"/>
    </source>
</evidence>
<dbReference type="InterPro" id="IPR016024">
    <property type="entry name" value="ARM-type_fold"/>
</dbReference>
<feature type="domain" description="SCD" evidence="4">
    <location>
        <begin position="369"/>
        <end position="400"/>
    </location>
</feature>
<dbReference type="PANTHER" id="PTHR11199">
    <property type="entry name" value="STROMAL ANTIGEN"/>
    <property type="match status" value="1"/>
</dbReference>
<organism evidence="6 7">
    <name type="scientific">Dissostichus mawsoni</name>
    <name type="common">Antarctic cod</name>
    <dbReference type="NCBI Taxonomy" id="36200"/>
    <lineage>
        <taxon>Eukaryota</taxon>
        <taxon>Metazoa</taxon>
        <taxon>Chordata</taxon>
        <taxon>Craniata</taxon>
        <taxon>Vertebrata</taxon>
        <taxon>Euteleostomi</taxon>
        <taxon>Actinopterygii</taxon>
        <taxon>Neopterygii</taxon>
        <taxon>Teleostei</taxon>
        <taxon>Neoteleostei</taxon>
        <taxon>Acanthomorphata</taxon>
        <taxon>Eupercaria</taxon>
        <taxon>Perciformes</taxon>
        <taxon>Notothenioidei</taxon>
        <taxon>Nototheniidae</taxon>
        <taxon>Dissostichus</taxon>
    </lineage>
</organism>
<feature type="compositionally biased region" description="Basic residues" evidence="3">
    <location>
        <begin position="58"/>
        <end position="77"/>
    </location>
</feature>
<dbReference type="GO" id="GO:0005634">
    <property type="term" value="C:nucleus"/>
    <property type="evidence" value="ECO:0007669"/>
    <property type="project" value="TreeGrafter"/>
</dbReference>
<gene>
    <name evidence="6" type="ORF">F7725_010458</name>
</gene>
<proteinExistence type="inferred from homology"/>
<sequence>MTGAAGVVLGTEPQGRCSLTGDLSHRSGAGAVALLRVHLPGVGAAPPGRSHGTPAPRQRTHRTQKHQKRVPGGRRAGIHLHRRTNCHCNSAKVNLPVDLNQSLKMAAGDSSFESLDEIDNFSDSGSDYEATLKSTRRKKQAVTGPKPPKRPRHKAALRGSSLSSTSSPTPPPPTPPLQQQQSRGRSKQASPRPVTRENEGNRGISAKDIYDAVRSGKSAMVTVVDEWLDSYKQSREAGLLVLINFIVQSCGCKGVVSREMLDSMQNAEIISTLTREFDELMTGLVEVAVIVSVQQQTTQRQYDQEDRKSASDRASDRLEKLRATISQLLENKEEVSSMMNATFRGVFVHRYRDRLPEIRAACIEELGQSPVRLQCVRALQALYQEKEFIGRLELFTSRFKFYVHICRNTEGGLREEECGHIYPLVYASNRGLASAAGVFLFNKLKSVIDSENQVTGTSGNADLLQILITFYIQSEFHEHGAYLVDSLWGVAKTELRDWETMTTVLLQESGLMYEEEEALVELMMCALRQAAQASPPVGRTQSKKVLLSMKDKKAQEHDRRRLTMHFIPLLPQLLAKYSADAGIVTLLLKAPLYFNLEMYNSVPLLEKHLDQLLFQLCGIVEKHTEVSVLQACSTLFSALCADSYTFSSRSHLAFSQLLDGLTDCFSSYLSDLLQVGVAKDTTVWKLFNPCLDLLKSRIESRDLDKELMVSALKCAAFHLMWAKMNAVNSTPAEEELKRLKKEMRSFCKVCETCLSLNRMEIRDQAFELLCDLLLLYSQNSVRSAPALQTLVLLPSDSLRSEMAAFLVDYIFSDSDDDELNEEEMKITLLQRKRNQLAGYCKLYFKDFGDIIKETVSKSKLISPVQSAKTVCLSLQQLFSEMLTEDHSQQDLSEIRELAKKLAMSFGIDLHRVRKPLVALHMDGIHFAFREPREGEEPNMNLAFLEILSEFSFKLLHQDRTQLAAFLKSECPSAALSWPSVRMYQRSLEGRRYSSKPREKEGGDAASSHDTPAAKRKRTTTPGSVASSARESLLDSLSIPSNLPTPALTSTAQKVGAKQRAASRKPGATESDEGSGFTEPESEDDFSIGSSMRKVKPIKRWHLSSSQTGTSLDQRDLNSNLTFPPRATPLPASSMSSLTEDTETCTAGGTTVVSR</sequence>
<dbReference type="GO" id="GO:0008278">
    <property type="term" value="C:cohesin complex"/>
    <property type="evidence" value="ECO:0007669"/>
    <property type="project" value="TreeGrafter"/>
</dbReference>
<feature type="coiled-coil region" evidence="2">
    <location>
        <begin position="311"/>
        <end position="338"/>
    </location>
</feature>
<evidence type="ECO:0000313" key="6">
    <source>
        <dbReference type="EMBL" id="KAF3838690.1"/>
    </source>
</evidence>
<reference evidence="6 7" key="1">
    <citation type="submission" date="2020-03" db="EMBL/GenBank/DDBJ databases">
        <title>Dissostichus mawsoni Genome sequencing and assembly.</title>
        <authorList>
            <person name="Park H."/>
        </authorList>
    </citation>
    <scope>NUCLEOTIDE SEQUENCE [LARGE SCALE GENOMIC DNA]</scope>
    <source>
        <strain evidence="6">DM0001</strain>
        <tissue evidence="6">Muscle</tissue>
    </source>
</reference>
<dbReference type="GO" id="GO:0007062">
    <property type="term" value="P:sister chromatid cohesion"/>
    <property type="evidence" value="ECO:0007669"/>
    <property type="project" value="TreeGrafter"/>
</dbReference>
<protein>
    <recommendedName>
        <fullName evidence="8">Cohesin subunit SA-3</fullName>
    </recommendedName>
</protein>
<keyword evidence="2" id="KW-0175">Coiled coil</keyword>
<dbReference type="InterPro" id="IPR056396">
    <property type="entry name" value="HEAT_SCC3-SA"/>
</dbReference>
<comment type="caution">
    <text evidence="6">The sequence shown here is derived from an EMBL/GenBank/DDBJ whole genome shotgun (WGS) entry which is preliminary data.</text>
</comment>
<feature type="region of interest" description="Disordered" evidence="3">
    <location>
        <begin position="127"/>
        <end position="206"/>
    </location>
</feature>
<evidence type="ECO:0000256" key="1">
    <source>
        <dbReference type="ARBA" id="ARBA00005486"/>
    </source>
</evidence>
<evidence type="ECO:0000256" key="2">
    <source>
        <dbReference type="SAM" id="Coils"/>
    </source>
</evidence>
<comment type="similarity">
    <text evidence="1">Belongs to the SCC3 family.</text>
</comment>
<feature type="compositionally biased region" description="Basic residues" evidence="3">
    <location>
        <begin position="147"/>
        <end position="156"/>
    </location>
</feature>
<feature type="compositionally biased region" description="Polar residues" evidence="3">
    <location>
        <begin position="1037"/>
        <end position="1052"/>
    </location>
</feature>
<feature type="region of interest" description="Disordered" evidence="3">
    <location>
        <begin position="988"/>
        <end position="1154"/>
    </location>
</feature>
<dbReference type="PANTHER" id="PTHR11199:SF10">
    <property type="entry name" value="COHESIN SUBUNIT SA"/>
    <property type="match status" value="1"/>
</dbReference>
<feature type="compositionally biased region" description="Basic and acidic residues" evidence="3">
    <location>
        <begin position="988"/>
        <end position="1002"/>
    </location>
</feature>
<dbReference type="Pfam" id="PF21581">
    <property type="entry name" value="SCD"/>
    <property type="match status" value="1"/>
</dbReference>
<dbReference type="GO" id="GO:0003682">
    <property type="term" value="F:chromatin binding"/>
    <property type="evidence" value="ECO:0007669"/>
    <property type="project" value="TreeGrafter"/>
</dbReference>
<dbReference type="Pfam" id="PF24571">
    <property type="entry name" value="HEAT_SCC3-SA"/>
    <property type="match status" value="1"/>
</dbReference>
<feature type="compositionally biased region" description="Polar residues" evidence="3">
    <location>
        <begin position="1019"/>
        <end position="1029"/>
    </location>
</feature>
<dbReference type="InterPro" id="IPR020839">
    <property type="entry name" value="SCD"/>
</dbReference>
<feature type="region of interest" description="Disordered" evidence="3">
    <location>
        <begin position="41"/>
        <end position="77"/>
    </location>
</feature>
<dbReference type="OrthoDB" id="498590at2759"/>
<dbReference type="InterPro" id="IPR039662">
    <property type="entry name" value="Cohesin_Scc3/SA"/>
</dbReference>
<feature type="compositionally biased region" description="Polar residues" evidence="3">
    <location>
        <begin position="1102"/>
        <end position="1121"/>
    </location>
</feature>
<dbReference type="SUPFAM" id="SSF48371">
    <property type="entry name" value="ARM repeat"/>
    <property type="match status" value="1"/>
</dbReference>
<dbReference type="EMBL" id="JAAKFY010000022">
    <property type="protein sequence ID" value="KAF3838690.1"/>
    <property type="molecule type" value="Genomic_DNA"/>
</dbReference>
<evidence type="ECO:0000259" key="5">
    <source>
        <dbReference type="Pfam" id="PF24571"/>
    </source>
</evidence>
<dbReference type="GO" id="GO:0000785">
    <property type="term" value="C:chromatin"/>
    <property type="evidence" value="ECO:0007669"/>
    <property type="project" value="TreeGrafter"/>
</dbReference>
<accession>A0A7J5XNW5</accession>
<keyword evidence="7" id="KW-1185">Reference proteome</keyword>
<dbReference type="Proteomes" id="UP000518266">
    <property type="component" value="Unassembled WGS sequence"/>
</dbReference>
<dbReference type="AlphaFoldDB" id="A0A7J5XNW5"/>
<feature type="compositionally biased region" description="Basic residues" evidence="3">
    <location>
        <begin position="1092"/>
        <end position="1101"/>
    </location>
</feature>